<gene>
    <name evidence="12" type="ORF">SAMN05660226_02140</name>
</gene>
<evidence type="ECO:0000256" key="6">
    <source>
        <dbReference type="ARBA" id="ARBA00023136"/>
    </source>
</evidence>
<dbReference type="GO" id="GO:0009279">
    <property type="term" value="C:cell outer membrane"/>
    <property type="evidence" value="ECO:0007669"/>
    <property type="project" value="UniProtKB-SubCell"/>
</dbReference>
<organism evidence="12 13">
    <name type="scientific">Parapedobacter luteus</name>
    <dbReference type="NCBI Taxonomy" id="623280"/>
    <lineage>
        <taxon>Bacteria</taxon>
        <taxon>Pseudomonadati</taxon>
        <taxon>Bacteroidota</taxon>
        <taxon>Sphingobacteriia</taxon>
        <taxon>Sphingobacteriales</taxon>
        <taxon>Sphingobacteriaceae</taxon>
        <taxon>Parapedobacter</taxon>
    </lineage>
</organism>
<evidence type="ECO:0000256" key="8">
    <source>
        <dbReference type="PROSITE-ProRule" id="PRU01360"/>
    </source>
</evidence>
<dbReference type="EMBL" id="FUYS01000004">
    <property type="protein sequence ID" value="SKB57750.1"/>
    <property type="molecule type" value="Genomic_DNA"/>
</dbReference>
<keyword evidence="2 8" id="KW-0813">Transport</keyword>
<comment type="similarity">
    <text evidence="8 9">Belongs to the TonB-dependent receptor family.</text>
</comment>
<dbReference type="AlphaFoldDB" id="A0A1T5CF77"/>
<evidence type="ECO:0000256" key="9">
    <source>
        <dbReference type="RuleBase" id="RU003357"/>
    </source>
</evidence>
<feature type="domain" description="TonB-dependent receptor plug" evidence="11">
    <location>
        <begin position="148"/>
        <end position="254"/>
    </location>
</feature>
<dbReference type="SUPFAM" id="SSF56935">
    <property type="entry name" value="Porins"/>
    <property type="match status" value="1"/>
</dbReference>
<evidence type="ECO:0000313" key="13">
    <source>
        <dbReference type="Proteomes" id="UP000190541"/>
    </source>
</evidence>
<protein>
    <submittedName>
        <fullName evidence="12">TonB-linked outer membrane protein, SusC/RagA family</fullName>
    </submittedName>
</protein>
<feature type="domain" description="TonB-dependent receptor-like beta-barrel" evidence="10">
    <location>
        <begin position="491"/>
        <end position="972"/>
    </location>
</feature>
<dbReference type="NCBIfam" id="TIGR04056">
    <property type="entry name" value="OMP_RagA_SusC"/>
    <property type="match status" value="1"/>
</dbReference>
<evidence type="ECO:0000256" key="4">
    <source>
        <dbReference type="ARBA" id="ARBA00022692"/>
    </source>
</evidence>
<dbReference type="InterPro" id="IPR008969">
    <property type="entry name" value="CarboxyPept-like_regulatory"/>
</dbReference>
<evidence type="ECO:0000313" key="12">
    <source>
        <dbReference type="EMBL" id="SKB57750.1"/>
    </source>
</evidence>
<keyword evidence="7 8" id="KW-0998">Cell outer membrane</keyword>
<reference evidence="12 13" key="1">
    <citation type="submission" date="2017-02" db="EMBL/GenBank/DDBJ databases">
        <authorList>
            <person name="Peterson S.W."/>
        </authorList>
    </citation>
    <scope>NUCLEOTIDE SEQUENCE [LARGE SCALE GENOMIC DNA]</scope>
    <source>
        <strain evidence="12 13">DSM 22899</strain>
    </source>
</reference>
<dbReference type="InterPro" id="IPR039426">
    <property type="entry name" value="TonB-dep_rcpt-like"/>
</dbReference>
<dbReference type="PROSITE" id="PS52016">
    <property type="entry name" value="TONB_DEPENDENT_REC_3"/>
    <property type="match status" value="1"/>
</dbReference>
<dbReference type="Gene3D" id="2.60.40.1120">
    <property type="entry name" value="Carboxypeptidase-like, regulatory domain"/>
    <property type="match status" value="1"/>
</dbReference>
<dbReference type="Gene3D" id="2.40.170.20">
    <property type="entry name" value="TonB-dependent receptor, beta-barrel domain"/>
    <property type="match status" value="1"/>
</dbReference>
<proteinExistence type="inferred from homology"/>
<keyword evidence="3 8" id="KW-1134">Transmembrane beta strand</keyword>
<dbReference type="STRING" id="623280.SAMN05660226_02140"/>
<evidence type="ECO:0000256" key="7">
    <source>
        <dbReference type="ARBA" id="ARBA00023237"/>
    </source>
</evidence>
<dbReference type="Pfam" id="PF00593">
    <property type="entry name" value="TonB_dep_Rec_b-barrel"/>
    <property type="match status" value="1"/>
</dbReference>
<dbReference type="InterPro" id="IPR037066">
    <property type="entry name" value="Plug_dom_sf"/>
</dbReference>
<evidence type="ECO:0000256" key="2">
    <source>
        <dbReference type="ARBA" id="ARBA00022448"/>
    </source>
</evidence>
<evidence type="ECO:0000256" key="3">
    <source>
        <dbReference type="ARBA" id="ARBA00022452"/>
    </source>
</evidence>
<dbReference type="InterPro" id="IPR000531">
    <property type="entry name" value="Beta-barrel_TonB"/>
</dbReference>
<name>A0A1T5CF77_9SPHI</name>
<evidence type="ECO:0000259" key="11">
    <source>
        <dbReference type="Pfam" id="PF07715"/>
    </source>
</evidence>
<sequence>MRLEKKKQQTTNDLINMKKNTLHKTNLGHSAFRRLAQACMSILLLLAFTTYTFSQERTVRGVVTSATDQNPLPGVTVRAKGTNSMTATDSEGRFSINASEGEVLEVSFIGYAPQEINIGTRTSIQVVLQTDTRSMDEVVVVGYGSLRKSEITAASTNIKAEDFRQSGARNAMDLLQGKVAGLQITRSGSNPNTGVALQLRGATSIAGSNSPLVVIDGIPGGNLDLLQQADIESINVLKDGSAAAIYGTQANGGVILVTTKKGAPGKTRFDYAGYVSRDFVQRQPDFMTAEEYRQKIAEGVIAPNNDFGDNVNAFDQLINQNNTSQYHTLAVSGGGENNNFRASAYFRDLQGIARENGRTEYGVRANFNGKGLNDRLTTQVDFATNLNNANLLGGGGWEWAYTRNPTLPLKNEDGTWYYEQTTTNEVARLAEEHNRRQQQTTTLAGTAGYEVIPDLKVNVFGSVQRNAWVDGAYASLASEPSMENSVGALGRAYQSSRLEMKYAFEPTISYNRVLDDIHSINAVVGYSYRYEVNQNFDATNYGFQNDVFEENNLGAGDQLIAGRAGMGSYKNDNKIIGFLGRINYSYDGKYTFQGIYRRDGSTRFGENNKWGNFGSIGVAWHMTSEDFMQNIRFLNDLKVRANYGVTGNQEIGNYMSLVTLGTGNNYIYPDGAWRQTYGPTRNPNPNLRWETKHEYNVGVDFMMLNGRLGGAIDAYRRITKDLLGTYTSQQPPFIRDNIFTNVGQISSNGLEITLNAVPVRNEKVTWTVDLIGSTNRNRMDSFSDDTYKVSYRDFSSIGGFGALGTAIRVFEGSRLGDFYGKRFAGFTEDGRWLFYKRDGSAVPFDQINDSRTDLENTDLAVIGNAIPKYHLSLNSTVSYKNFDFRVFFRGRFDYDILNTTQISYGNQIALPNNLLNEAFTRHGELNDTYMYSDYYLESGSHVKLDEMTLGYTFKLNNEKIRNFRIYVTGTNLALFTKYTGVDPDYVNDTGIGSENTNPLGIDGRGLYPNTRSFLFGVNIGF</sequence>
<dbReference type="Gene3D" id="2.170.130.10">
    <property type="entry name" value="TonB-dependent receptor, plug domain"/>
    <property type="match status" value="1"/>
</dbReference>
<evidence type="ECO:0000259" key="10">
    <source>
        <dbReference type="Pfam" id="PF00593"/>
    </source>
</evidence>
<dbReference type="InterPro" id="IPR036942">
    <property type="entry name" value="Beta-barrel_TonB_sf"/>
</dbReference>
<comment type="subcellular location">
    <subcellularLocation>
        <location evidence="1 8">Cell outer membrane</location>
        <topology evidence="1 8">Multi-pass membrane protein</topology>
    </subcellularLocation>
</comment>
<keyword evidence="13" id="KW-1185">Reference proteome</keyword>
<dbReference type="Pfam" id="PF13715">
    <property type="entry name" value="CarbopepD_reg_2"/>
    <property type="match status" value="1"/>
</dbReference>
<keyword evidence="5 9" id="KW-0798">TonB box</keyword>
<dbReference type="NCBIfam" id="TIGR04057">
    <property type="entry name" value="SusC_RagA_signa"/>
    <property type="match status" value="1"/>
</dbReference>
<keyword evidence="6 8" id="KW-0472">Membrane</keyword>
<dbReference type="InterPro" id="IPR023997">
    <property type="entry name" value="TonB-dep_OMP_SusC/RagA_CS"/>
</dbReference>
<dbReference type="InterPro" id="IPR012910">
    <property type="entry name" value="Plug_dom"/>
</dbReference>
<accession>A0A1T5CF77</accession>
<evidence type="ECO:0000256" key="5">
    <source>
        <dbReference type="ARBA" id="ARBA00023077"/>
    </source>
</evidence>
<dbReference type="SUPFAM" id="SSF49464">
    <property type="entry name" value="Carboxypeptidase regulatory domain-like"/>
    <property type="match status" value="1"/>
</dbReference>
<evidence type="ECO:0000256" key="1">
    <source>
        <dbReference type="ARBA" id="ARBA00004571"/>
    </source>
</evidence>
<dbReference type="Proteomes" id="UP000190541">
    <property type="component" value="Unassembled WGS sequence"/>
</dbReference>
<keyword evidence="4 8" id="KW-0812">Transmembrane</keyword>
<dbReference type="Pfam" id="PF07715">
    <property type="entry name" value="Plug"/>
    <property type="match status" value="1"/>
</dbReference>
<dbReference type="InterPro" id="IPR023996">
    <property type="entry name" value="TonB-dep_OMP_SusC/RagA"/>
</dbReference>